<proteinExistence type="predicted"/>
<organism evidence="2 3">
    <name type="scientific">Paenibacillus amylolyticus</name>
    <dbReference type="NCBI Taxonomy" id="1451"/>
    <lineage>
        <taxon>Bacteria</taxon>
        <taxon>Bacillati</taxon>
        <taxon>Bacillota</taxon>
        <taxon>Bacilli</taxon>
        <taxon>Bacillales</taxon>
        <taxon>Paenibacillaceae</taxon>
        <taxon>Paenibacillus</taxon>
    </lineage>
</organism>
<dbReference type="EMBL" id="CP145894">
    <property type="protein sequence ID" value="WWP24162.1"/>
    <property type="molecule type" value="Genomic_DNA"/>
</dbReference>
<feature type="domain" description="Tubulin/FtsZ GTPase" evidence="1">
    <location>
        <begin position="50"/>
        <end position="195"/>
    </location>
</feature>
<dbReference type="InterPro" id="IPR036525">
    <property type="entry name" value="Tubulin/FtsZ_GTPase_sf"/>
</dbReference>
<reference evidence="2 3" key="1">
    <citation type="submission" date="2024-02" db="EMBL/GenBank/DDBJ databases">
        <title>Complete sequences of two Paenibacillus sp. strains and one Lysinibacillus strain isolated from the environment on STAA medium highlight biotechnological potential.</title>
        <authorList>
            <person name="Attere S.A."/>
            <person name="Piche L.C."/>
            <person name="Intertaglia L."/>
            <person name="Lami R."/>
            <person name="Charette S.J."/>
            <person name="Vincent A.T."/>
        </authorList>
    </citation>
    <scope>NUCLEOTIDE SEQUENCE [LARGE SCALE GENOMIC DNA]</scope>
    <source>
        <strain evidence="2 3">Y5S-7</strain>
        <plasmid evidence="2 3">pY5S7-2</plasmid>
    </source>
</reference>
<protein>
    <recommendedName>
        <fullName evidence="1">Tubulin/FtsZ GTPase domain-containing protein</fullName>
    </recommendedName>
</protein>
<evidence type="ECO:0000259" key="1">
    <source>
        <dbReference type="Pfam" id="PF00091"/>
    </source>
</evidence>
<evidence type="ECO:0000313" key="2">
    <source>
        <dbReference type="EMBL" id="WWP24162.1"/>
    </source>
</evidence>
<dbReference type="Gene3D" id="3.40.50.1440">
    <property type="entry name" value="Tubulin/FtsZ, GTPase domain"/>
    <property type="match status" value="1"/>
</dbReference>
<gene>
    <name evidence="2" type="ORF">V6668_31905</name>
</gene>
<dbReference type="RefSeq" id="WP_338709253.1">
    <property type="nucleotide sequence ID" value="NZ_CP145894.1"/>
</dbReference>
<dbReference type="AlphaFoldDB" id="A0ABD8B2T7"/>
<sequence length="446" mass="49459">MEFNALGFITLEGFLRRTDGNKHKLQFTFIAAGQYGGRQGDEFARLEHKVHAVNTSESDLSDLKVIKNIIKLNNYNGAVKDITRGQQAIKDNREQILALLQHEDVIDSDHVFVIGGMGGGTGNAAVPMILSNLSRVRKLFNGKPTFGPIVSVPGSWEKRGLKKNARWGLSHIDSMVKNGTCGAAIIVDNEKLFEMTEGIFSNTETKLAWTDYGNSALASIFTELAFLTSLPSSKTFDEDELLDVLSTPGYLSLGKAYISNEDGLEGNSIKQIIERSFRNSPTADDYDYELDAVNGFVTVVDPIKNPIITDPIFKEIEETFGKFIAGAEKPHSGLIDNNQYGKIDSRTIKNETKKTTEEIPKAIIYTGVVCSELPARIVNMLQEIESEEKEIEEKRNNRSTPLLNLSDFKTIETKKAALPAEVNNEFDLFDTGESTQKAKDDDDFLL</sequence>
<dbReference type="GeneID" id="93480180"/>
<dbReference type="InterPro" id="IPR003008">
    <property type="entry name" value="Tubulin_FtsZ_GTPase"/>
</dbReference>
<keyword evidence="2" id="KW-0614">Plasmid</keyword>
<dbReference type="Proteomes" id="UP001364764">
    <property type="component" value="Plasmid pY5S7-2"/>
</dbReference>
<accession>A0ABD8B2T7</accession>
<name>A0ABD8B2T7_PAEAM</name>
<dbReference type="SUPFAM" id="SSF52490">
    <property type="entry name" value="Tubulin nucleotide-binding domain-like"/>
    <property type="match status" value="1"/>
</dbReference>
<geneLocation type="plasmid" evidence="2 3">
    <name>pY5S7-2</name>
</geneLocation>
<evidence type="ECO:0000313" key="3">
    <source>
        <dbReference type="Proteomes" id="UP001364764"/>
    </source>
</evidence>
<dbReference type="Pfam" id="PF00091">
    <property type="entry name" value="Tubulin"/>
    <property type="match status" value="1"/>
</dbReference>